<dbReference type="EMBL" id="FQ790233">
    <property type="protein sequence ID" value="CBZ40805.1"/>
    <property type="molecule type" value="Genomic_DNA"/>
</dbReference>
<proteinExistence type="predicted"/>
<feature type="region of interest" description="Disordered" evidence="1">
    <location>
        <begin position="1"/>
        <end position="31"/>
    </location>
</feature>
<dbReference type="KEGG" id="msk:MSUIS_07120"/>
<accession>F0V2C4</accession>
<dbReference type="AlphaFoldDB" id="F0V2C4"/>
<dbReference type="Proteomes" id="UP000008645">
    <property type="component" value="Chromosome"/>
</dbReference>
<name>F0V2C4_MYCS3</name>
<dbReference type="HOGENOM" id="CLU_2826553_0_0_14"/>
<sequence>MTPQQRKPSIPSNNMERVLRTKPSKPNGHLIQEEDRVIEIYRNQWGGTCTETIPRDRREVITIFCY</sequence>
<organism evidence="2 3">
    <name type="scientific">Mycoplasma suis (strain KI_3806)</name>
    <dbReference type="NCBI Taxonomy" id="708248"/>
    <lineage>
        <taxon>Bacteria</taxon>
        <taxon>Bacillati</taxon>
        <taxon>Mycoplasmatota</taxon>
        <taxon>Mollicutes</taxon>
        <taxon>Mycoplasmataceae</taxon>
        <taxon>Mycoplasma</taxon>
    </lineage>
</organism>
<gene>
    <name evidence="2" type="ORF">MSUIS_07120</name>
</gene>
<feature type="compositionally biased region" description="Polar residues" evidence="1">
    <location>
        <begin position="1"/>
        <end position="15"/>
    </location>
</feature>
<evidence type="ECO:0000313" key="2">
    <source>
        <dbReference type="EMBL" id="CBZ40805.1"/>
    </source>
</evidence>
<reference evidence="2 3" key="1">
    <citation type="journal article" date="2011" name="J. Bacteriol.">
        <title>Complete genome sequence of the hemotrophic Mycoplasma suis strain KI3806.</title>
        <authorList>
            <person name="Oehlerking J."/>
            <person name="Kube M."/>
            <person name="Felder K.M."/>
            <person name="Matter D."/>
            <person name="Wittenbrink M.M."/>
            <person name="Schwarzenbach S."/>
            <person name="Kramer M.M."/>
            <person name="Hoelzle K."/>
            <person name="Hoelzle L.E."/>
        </authorList>
    </citation>
    <scope>NUCLEOTIDE SEQUENCE [LARGE SCALE GENOMIC DNA]</scope>
    <source>
        <strain evidence="3">KI_3806</strain>
    </source>
</reference>
<evidence type="ECO:0000313" key="3">
    <source>
        <dbReference type="Proteomes" id="UP000008645"/>
    </source>
</evidence>
<protein>
    <submittedName>
        <fullName evidence="2">Uncharacterized protein</fullName>
    </submittedName>
</protein>
<evidence type="ECO:0000256" key="1">
    <source>
        <dbReference type="SAM" id="MobiDB-lite"/>
    </source>
</evidence>